<dbReference type="GO" id="GO:0005351">
    <property type="term" value="F:carbohydrate:proton symporter activity"/>
    <property type="evidence" value="ECO:0007669"/>
    <property type="project" value="InterPro"/>
</dbReference>
<dbReference type="Proteomes" id="UP001260773">
    <property type="component" value="Unassembled WGS sequence"/>
</dbReference>
<keyword evidence="8 9" id="KW-0472">Membrane</keyword>
<evidence type="ECO:0000259" key="10">
    <source>
        <dbReference type="PROSITE" id="PS51104"/>
    </source>
</evidence>
<keyword evidence="4" id="KW-0762">Sugar transport</keyword>
<organism evidence="11 13">
    <name type="scientific">Enterococcus avium</name>
    <name type="common">Streptococcus avium</name>
    <dbReference type="NCBI Taxonomy" id="33945"/>
    <lineage>
        <taxon>Bacteria</taxon>
        <taxon>Bacillati</taxon>
        <taxon>Bacillota</taxon>
        <taxon>Bacilli</taxon>
        <taxon>Lactobacillales</taxon>
        <taxon>Enterococcaceae</taxon>
        <taxon>Enterococcus</taxon>
    </lineage>
</organism>
<feature type="transmembrane region" description="Helical" evidence="9">
    <location>
        <begin position="224"/>
        <end position="244"/>
    </location>
</feature>
<evidence type="ECO:0000256" key="7">
    <source>
        <dbReference type="ARBA" id="ARBA00022989"/>
    </source>
</evidence>
<dbReference type="NCBIfam" id="TIGR01427">
    <property type="entry name" value="PTS_IIC_fructo"/>
    <property type="match status" value="1"/>
</dbReference>
<protein>
    <submittedName>
        <fullName evidence="11">PTS fructose transporter subunit IIC</fullName>
    </submittedName>
</protein>
<keyword evidence="2" id="KW-0813">Transport</keyword>
<evidence type="ECO:0000256" key="2">
    <source>
        <dbReference type="ARBA" id="ARBA00022448"/>
    </source>
</evidence>
<dbReference type="EMBL" id="JARPWY010000013">
    <property type="protein sequence ID" value="MDT2513952.1"/>
    <property type="molecule type" value="Genomic_DNA"/>
</dbReference>
<feature type="transmembrane region" description="Helical" evidence="9">
    <location>
        <begin position="108"/>
        <end position="127"/>
    </location>
</feature>
<dbReference type="GO" id="GO:0008982">
    <property type="term" value="F:protein-N(PI)-phosphohistidine-sugar phosphotransferase activity"/>
    <property type="evidence" value="ECO:0007669"/>
    <property type="project" value="InterPro"/>
</dbReference>
<dbReference type="InterPro" id="IPR013014">
    <property type="entry name" value="PTS_EIIC_2"/>
</dbReference>
<dbReference type="GO" id="GO:0090563">
    <property type="term" value="F:protein-phosphocysteine-sugar phosphotransferase activity"/>
    <property type="evidence" value="ECO:0007669"/>
    <property type="project" value="TreeGrafter"/>
</dbReference>
<evidence type="ECO:0000313" key="14">
    <source>
        <dbReference type="Proteomes" id="UP001264335"/>
    </source>
</evidence>
<dbReference type="EMBL" id="JARPWH010000012">
    <property type="protein sequence ID" value="MDT2401821.1"/>
    <property type="molecule type" value="Genomic_DNA"/>
</dbReference>
<feature type="transmembrane region" description="Helical" evidence="9">
    <location>
        <begin position="256"/>
        <end position="275"/>
    </location>
</feature>
<dbReference type="PANTHER" id="PTHR30505">
    <property type="entry name" value="FRUCTOSE-LIKE PERMEASE"/>
    <property type="match status" value="1"/>
</dbReference>
<evidence type="ECO:0000256" key="8">
    <source>
        <dbReference type="ARBA" id="ARBA00023136"/>
    </source>
</evidence>
<evidence type="ECO:0000256" key="4">
    <source>
        <dbReference type="ARBA" id="ARBA00022597"/>
    </source>
</evidence>
<evidence type="ECO:0000256" key="6">
    <source>
        <dbReference type="ARBA" id="ARBA00022692"/>
    </source>
</evidence>
<evidence type="ECO:0000256" key="3">
    <source>
        <dbReference type="ARBA" id="ARBA00022475"/>
    </source>
</evidence>
<dbReference type="Pfam" id="PF02378">
    <property type="entry name" value="PTS_EIIC"/>
    <property type="match status" value="1"/>
</dbReference>
<evidence type="ECO:0000313" key="13">
    <source>
        <dbReference type="Proteomes" id="UP001260773"/>
    </source>
</evidence>
<feature type="transmembrane region" description="Helical" evidence="9">
    <location>
        <begin position="321"/>
        <end position="341"/>
    </location>
</feature>
<keyword evidence="3" id="KW-1003">Cell membrane</keyword>
<dbReference type="InterPro" id="IPR003352">
    <property type="entry name" value="PTS_EIIC"/>
</dbReference>
<evidence type="ECO:0000313" key="12">
    <source>
        <dbReference type="EMBL" id="MDT2513952.1"/>
    </source>
</evidence>
<dbReference type="PROSITE" id="PS51104">
    <property type="entry name" value="PTS_EIIC_TYPE_2"/>
    <property type="match status" value="1"/>
</dbReference>
<comment type="caution">
    <text evidence="11">The sequence shown here is derived from an EMBL/GenBank/DDBJ whole genome shotgun (WGS) entry which is preliminary data.</text>
</comment>
<name>A0AAW8SKK3_ENTAV</name>
<dbReference type="InterPro" id="IPR006327">
    <property type="entry name" value="PTS_IIC_fruc"/>
</dbReference>
<dbReference type="Proteomes" id="UP001264335">
    <property type="component" value="Unassembled WGS sequence"/>
</dbReference>
<sequence length="366" mass="38631">MNIKGTLKEIQKSFLSGVSFMMPAVVAGGIMLAISLATGEKSDTGVVVTNELMQNINLLGKAAFAMMIPILGGYIAYSIAGKPGLAPGMILGFLANNPVTVNDVEVKSGFLGAMLLGVAAGYLVKWMKKWKVSKTIKTILPILIIPTISVFILGLIYIYIIATPLAFLMNGLTSIMSSLNGSSAILLAVFIGLFGEIDMGGPITKSVSMFTLALMNEGVYEPNGMFRIAVAIPPIGIFLATLFFKKKFTEGDRDAAVAAGIMGCIGITEGAIPFVVSDMKRILPSTMIGTAVGCVIGAIGNVKCYVPHGGFVVLPVVDNKLWFIAAIVIGSLVTALILGFLKPTLEETPAKKKNKTQMVDLTKEKA</sequence>
<reference evidence="11 14" key="1">
    <citation type="submission" date="2023-03" db="EMBL/GenBank/DDBJ databases">
        <authorList>
            <person name="Shen W."/>
            <person name="Cai J."/>
        </authorList>
    </citation>
    <scope>NUCLEOTIDE SEQUENCE</scope>
    <source>
        <strain evidence="11">P33-2</strain>
        <strain evidence="12 14">Y2</strain>
    </source>
</reference>
<keyword evidence="5" id="KW-0598">Phosphotransferase system</keyword>
<feature type="transmembrane region" description="Helical" evidence="9">
    <location>
        <begin position="20"/>
        <end position="37"/>
    </location>
</feature>
<gene>
    <name evidence="11" type="ORF">P7D43_05505</name>
    <name evidence="12" type="ORF">P7D79_06850</name>
</gene>
<feature type="domain" description="PTS EIIC type-2" evidence="10">
    <location>
        <begin position="10"/>
        <end position="351"/>
    </location>
</feature>
<evidence type="ECO:0000256" key="9">
    <source>
        <dbReference type="SAM" id="Phobius"/>
    </source>
</evidence>
<dbReference type="RefSeq" id="WP_311864916.1">
    <property type="nucleotide sequence ID" value="NZ_JARPWH010000012.1"/>
</dbReference>
<comment type="subcellular location">
    <subcellularLocation>
        <location evidence="1">Cell inner membrane</location>
        <topology evidence="1">Multi-pass membrane protein</topology>
    </subcellularLocation>
</comment>
<evidence type="ECO:0000256" key="1">
    <source>
        <dbReference type="ARBA" id="ARBA00004429"/>
    </source>
</evidence>
<dbReference type="AlphaFoldDB" id="A0AAW8SKK3"/>
<keyword evidence="7 9" id="KW-1133">Transmembrane helix</keyword>
<dbReference type="PANTHER" id="PTHR30505:SF0">
    <property type="entry name" value="FRUCTOSE-LIKE PTS SYSTEM EIIBC COMPONENT-RELATED"/>
    <property type="match status" value="1"/>
</dbReference>
<accession>A0AAW8SKK3</accession>
<dbReference type="GO" id="GO:0009401">
    <property type="term" value="P:phosphoenolpyruvate-dependent sugar phosphotransferase system"/>
    <property type="evidence" value="ECO:0007669"/>
    <property type="project" value="UniProtKB-KW"/>
</dbReference>
<evidence type="ECO:0000313" key="11">
    <source>
        <dbReference type="EMBL" id="MDT2401821.1"/>
    </source>
</evidence>
<feature type="transmembrane region" description="Helical" evidence="9">
    <location>
        <begin position="182"/>
        <end position="203"/>
    </location>
</feature>
<proteinExistence type="predicted"/>
<feature type="transmembrane region" description="Helical" evidence="9">
    <location>
        <begin position="282"/>
        <end position="301"/>
    </location>
</feature>
<feature type="transmembrane region" description="Helical" evidence="9">
    <location>
        <begin position="139"/>
        <end position="162"/>
    </location>
</feature>
<feature type="transmembrane region" description="Helical" evidence="9">
    <location>
        <begin position="58"/>
        <end position="80"/>
    </location>
</feature>
<dbReference type="InterPro" id="IPR050864">
    <property type="entry name" value="Bacterial_PTS_Sugar_Transport"/>
</dbReference>
<evidence type="ECO:0000256" key="5">
    <source>
        <dbReference type="ARBA" id="ARBA00022683"/>
    </source>
</evidence>
<keyword evidence="6 9" id="KW-0812">Transmembrane</keyword>
<dbReference type="GO" id="GO:0005886">
    <property type="term" value="C:plasma membrane"/>
    <property type="evidence" value="ECO:0007669"/>
    <property type="project" value="UniProtKB-SubCell"/>
</dbReference>